<dbReference type="PROSITE" id="PS51257">
    <property type="entry name" value="PROKAR_LIPOPROTEIN"/>
    <property type="match status" value="1"/>
</dbReference>
<name>A0A4R5KYG7_9BACL</name>
<sequence length="348" mass="36061">MKQGLWKKWVGAAAVISMLALTACGAGGGSKAANGGAPADGKKTEKSAAKPDFPKRAITLLVPYAAGGGTDATARALAKAAEKTIGQSITIVNKTGGGGAVGFVEGANAKPDGYTVTMVTVELATLHHLGLTPITYKEFKPIAQINFDPSAITVKADAKWKTAKEFMDYVKAHPGEVKLGNSGPGSIWHLSGAAIEKATGAKFNHVPFDGAGPAVTALLGGHIDAVPVSPAEVKTHVDSGKLKTLAIVDGKPSDALPGVKTLEEETGIKPTYLGPWRGVVVPKNTPNDIAKVLEDGFMKAAEDPEFKDYMKKSGLGQVVKDHQGFGKLMEESDKSFGELIPALGLAKK</sequence>
<evidence type="ECO:0000313" key="3">
    <source>
        <dbReference type="EMBL" id="TDG00101.1"/>
    </source>
</evidence>
<feature type="chain" id="PRO_5039676117" evidence="2">
    <location>
        <begin position="26"/>
        <end position="348"/>
    </location>
</feature>
<dbReference type="PANTHER" id="PTHR42928:SF5">
    <property type="entry name" value="BLR1237 PROTEIN"/>
    <property type="match status" value="1"/>
</dbReference>
<dbReference type="AlphaFoldDB" id="A0A4R5KYG7"/>
<keyword evidence="2" id="KW-0732">Signal</keyword>
<dbReference type="InterPro" id="IPR005064">
    <property type="entry name" value="BUG"/>
</dbReference>
<evidence type="ECO:0000256" key="1">
    <source>
        <dbReference type="ARBA" id="ARBA00006987"/>
    </source>
</evidence>
<dbReference type="PIRSF" id="PIRSF017082">
    <property type="entry name" value="YflP"/>
    <property type="match status" value="1"/>
</dbReference>
<comment type="caution">
    <text evidence="3">The sequence shown here is derived from an EMBL/GenBank/DDBJ whole genome shotgun (WGS) entry which is preliminary data.</text>
</comment>
<dbReference type="Proteomes" id="UP000295636">
    <property type="component" value="Unassembled WGS sequence"/>
</dbReference>
<dbReference type="Pfam" id="PF03401">
    <property type="entry name" value="TctC"/>
    <property type="match status" value="1"/>
</dbReference>
<protein>
    <submittedName>
        <fullName evidence="3">Tripartite tricarboxylate transporter substrate binding protein</fullName>
    </submittedName>
</protein>
<dbReference type="OrthoDB" id="8881899at2"/>
<comment type="similarity">
    <text evidence="1">Belongs to the UPF0065 (bug) family.</text>
</comment>
<evidence type="ECO:0000313" key="4">
    <source>
        <dbReference type="Proteomes" id="UP000295636"/>
    </source>
</evidence>
<reference evidence="3 4" key="1">
    <citation type="submission" date="2019-03" db="EMBL/GenBank/DDBJ databases">
        <title>This is whole genome sequence of Paenibacillus sp MS74 strain.</title>
        <authorList>
            <person name="Trinh H.N."/>
        </authorList>
    </citation>
    <scope>NUCLEOTIDE SEQUENCE [LARGE SCALE GENOMIC DNA]</scope>
    <source>
        <strain evidence="3 4">MS74</strain>
    </source>
</reference>
<dbReference type="RefSeq" id="WP_133224792.1">
    <property type="nucleotide sequence ID" value="NZ_SMRT01000001.1"/>
</dbReference>
<dbReference type="EMBL" id="SMRT01000001">
    <property type="protein sequence ID" value="TDG00101.1"/>
    <property type="molecule type" value="Genomic_DNA"/>
</dbReference>
<organism evidence="3 4">
    <name type="scientific">Paenibacillus piri</name>
    <dbReference type="NCBI Taxonomy" id="2547395"/>
    <lineage>
        <taxon>Bacteria</taxon>
        <taxon>Bacillati</taxon>
        <taxon>Bacillota</taxon>
        <taxon>Bacilli</taxon>
        <taxon>Bacillales</taxon>
        <taxon>Paenibacillaceae</taxon>
        <taxon>Paenibacillus</taxon>
    </lineage>
</organism>
<gene>
    <name evidence="3" type="ORF">E1757_00135</name>
</gene>
<keyword evidence="4" id="KW-1185">Reference proteome</keyword>
<dbReference type="InterPro" id="IPR042100">
    <property type="entry name" value="Bug_dom1"/>
</dbReference>
<evidence type="ECO:0000256" key="2">
    <source>
        <dbReference type="SAM" id="SignalP"/>
    </source>
</evidence>
<dbReference type="SUPFAM" id="SSF53850">
    <property type="entry name" value="Periplasmic binding protein-like II"/>
    <property type="match status" value="1"/>
</dbReference>
<proteinExistence type="inferred from homology"/>
<dbReference type="PANTHER" id="PTHR42928">
    <property type="entry name" value="TRICARBOXYLATE-BINDING PROTEIN"/>
    <property type="match status" value="1"/>
</dbReference>
<dbReference type="Gene3D" id="3.40.190.10">
    <property type="entry name" value="Periplasmic binding protein-like II"/>
    <property type="match status" value="1"/>
</dbReference>
<dbReference type="Gene3D" id="3.40.190.150">
    <property type="entry name" value="Bordetella uptake gene, domain 1"/>
    <property type="match status" value="1"/>
</dbReference>
<feature type="signal peptide" evidence="2">
    <location>
        <begin position="1"/>
        <end position="25"/>
    </location>
</feature>
<dbReference type="CDD" id="cd07012">
    <property type="entry name" value="PBP2_Bug_TTT"/>
    <property type="match status" value="1"/>
</dbReference>
<accession>A0A4R5KYG7</accession>